<evidence type="ECO:0000259" key="1">
    <source>
        <dbReference type="PROSITE" id="PS50206"/>
    </source>
</evidence>
<dbReference type="Gene3D" id="3.40.250.10">
    <property type="entry name" value="Rhodanese-like domain"/>
    <property type="match status" value="1"/>
</dbReference>
<dbReference type="EMBL" id="JBHRYB010000024">
    <property type="protein sequence ID" value="MFC3681754.1"/>
    <property type="molecule type" value="Genomic_DNA"/>
</dbReference>
<keyword evidence="3" id="KW-1185">Reference proteome</keyword>
<dbReference type="SUPFAM" id="SSF52821">
    <property type="entry name" value="Rhodanese/Cell cycle control phosphatase"/>
    <property type="match status" value="1"/>
</dbReference>
<comment type="caution">
    <text evidence="2">The sequence shown here is derived from an EMBL/GenBank/DDBJ whole genome shotgun (WGS) entry which is preliminary data.</text>
</comment>
<dbReference type="SMART" id="SM00450">
    <property type="entry name" value="RHOD"/>
    <property type="match status" value="1"/>
</dbReference>
<dbReference type="InterPro" id="IPR036873">
    <property type="entry name" value="Rhodanese-like_dom_sf"/>
</dbReference>
<dbReference type="InterPro" id="IPR001763">
    <property type="entry name" value="Rhodanese-like_dom"/>
</dbReference>
<accession>A0ABV7VX04</accession>
<dbReference type="PANTHER" id="PTHR44086">
    <property type="entry name" value="THIOSULFATE SULFURTRANSFERASE RDL2, MITOCHONDRIAL-RELATED"/>
    <property type="match status" value="1"/>
</dbReference>
<dbReference type="PANTHER" id="PTHR44086:SF10">
    <property type="entry name" value="THIOSULFATE SULFURTRANSFERASE_RHODANESE-LIKE DOMAIN-CONTAINING PROTEIN 3"/>
    <property type="match status" value="1"/>
</dbReference>
<dbReference type="Proteomes" id="UP001595722">
    <property type="component" value="Unassembled WGS sequence"/>
</dbReference>
<evidence type="ECO:0000313" key="2">
    <source>
        <dbReference type="EMBL" id="MFC3681754.1"/>
    </source>
</evidence>
<organism evidence="2 3">
    <name type="scientific">Bacterioplanoides pacificum</name>
    <dbReference type="NCBI Taxonomy" id="1171596"/>
    <lineage>
        <taxon>Bacteria</taxon>
        <taxon>Pseudomonadati</taxon>
        <taxon>Pseudomonadota</taxon>
        <taxon>Gammaproteobacteria</taxon>
        <taxon>Oceanospirillales</taxon>
        <taxon>Oceanospirillaceae</taxon>
        <taxon>Bacterioplanoides</taxon>
    </lineage>
</organism>
<sequence length="127" mass="13675">MALSKDDLLARARESVNPVAAEQAEALLQQPGVVVLDVREPAEFDMGHLPGSVNVPRGLLEFMVGNHPALSDPQATVLLYCKNGGRSTLAAHTLKQMGFDHVQMLVGGFDGWSGSVHKVEVDPNIYQ</sequence>
<reference evidence="3" key="1">
    <citation type="journal article" date="2019" name="Int. J. Syst. Evol. Microbiol.">
        <title>The Global Catalogue of Microorganisms (GCM) 10K type strain sequencing project: providing services to taxonomists for standard genome sequencing and annotation.</title>
        <authorList>
            <consortium name="The Broad Institute Genomics Platform"/>
            <consortium name="The Broad Institute Genome Sequencing Center for Infectious Disease"/>
            <person name="Wu L."/>
            <person name="Ma J."/>
        </authorList>
    </citation>
    <scope>NUCLEOTIDE SEQUENCE [LARGE SCALE GENOMIC DNA]</scope>
    <source>
        <strain evidence="3">KCTC 42424</strain>
    </source>
</reference>
<proteinExistence type="predicted"/>
<dbReference type="Pfam" id="PF00581">
    <property type="entry name" value="Rhodanese"/>
    <property type="match status" value="1"/>
</dbReference>
<dbReference type="PROSITE" id="PS50206">
    <property type="entry name" value="RHODANESE_3"/>
    <property type="match status" value="1"/>
</dbReference>
<feature type="domain" description="Rhodanese" evidence="1">
    <location>
        <begin position="29"/>
        <end position="121"/>
    </location>
</feature>
<name>A0ABV7VX04_9GAMM</name>
<gene>
    <name evidence="2" type="ORF">ACFOMG_16760</name>
</gene>
<evidence type="ECO:0000313" key="3">
    <source>
        <dbReference type="Proteomes" id="UP001595722"/>
    </source>
</evidence>
<dbReference type="RefSeq" id="WP_376868354.1">
    <property type="nucleotide sequence ID" value="NZ_JBHRYB010000024.1"/>
</dbReference>
<dbReference type="CDD" id="cd00158">
    <property type="entry name" value="RHOD"/>
    <property type="match status" value="1"/>
</dbReference>
<protein>
    <submittedName>
        <fullName evidence="2">Rhodanese-like domain-containing protein</fullName>
    </submittedName>
</protein>